<sequence length="178" mass="19715">MPSSIAGKQPSVMLSQGMASRGDIIEGRAREALIVLGCPEVPVQQALALYAADRLNDDGYSLSIAGNPAVLNLLRISDPKRMYIRELVELERCIDELSKEVRQADLILAFIHNDAGISFASTIRFLFPGRLVVLVFGREAEARAEELEISCELIMDPAVHNPGKLRRKLDEVMGWQKQ</sequence>
<dbReference type="Gene3D" id="3.40.50.10160">
    <property type="entry name" value="MTH777-like"/>
    <property type="match status" value="1"/>
</dbReference>
<keyword evidence="1" id="KW-0175">Coiled coil</keyword>
<organism evidence="2 3">
    <name type="scientific">Methanocalculus taiwanensis</name>
    <dbReference type="NCBI Taxonomy" id="106207"/>
    <lineage>
        <taxon>Archaea</taxon>
        <taxon>Methanobacteriati</taxon>
        <taxon>Methanobacteriota</taxon>
        <taxon>Stenosarchaea group</taxon>
        <taxon>Methanomicrobia</taxon>
        <taxon>Methanomicrobiales</taxon>
        <taxon>Methanocalculaceae</taxon>
        <taxon>Methanocalculus</taxon>
    </lineage>
</organism>
<dbReference type="EMBL" id="VOTZ01000027">
    <property type="protein sequence ID" value="MCQ1539396.1"/>
    <property type="molecule type" value="Genomic_DNA"/>
</dbReference>
<feature type="coiled-coil region" evidence="1">
    <location>
        <begin position="80"/>
        <end position="107"/>
    </location>
</feature>
<dbReference type="Pfam" id="PF09001">
    <property type="entry name" value="DUF1890"/>
    <property type="match status" value="1"/>
</dbReference>
<accession>A0ABD4TLU5</accession>
<evidence type="ECO:0000256" key="1">
    <source>
        <dbReference type="SAM" id="Coils"/>
    </source>
</evidence>
<protein>
    <submittedName>
        <fullName evidence="2">DUF1890 domain-containing protein</fullName>
    </submittedName>
</protein>
<dbReference type="PIRSF" id="PIRSF006600">
    <property type="entry name" value="UCP006600"/>
    <property type="match status" value="1"/>
</dbReference>
<dbReference type="RefSeq" id="WP_255333365.1">
    <property type="nucleotide sequence ID" value="NZ_VOTZ01000027.1"/>
</dbReference>
<dbReference type="InterPro" id="IPR012033">
    <property type="entry name" value="UCP006600"/>
</dbReference>
<proteinExistence type="predicted"/>
<name>A0ABD4TLU5_9EURY</name>
<dbReference type="InterPro" id="IPR036608">
    <property type="entry name" value="MTH777-like_sf"/>
</dbReference>
<dbReference type="AlphaFoldDB" id="A0ABD4TLU5"/>
<dbReference type="SUPFAM" id="SSF75181">
    <property type="entry name" value="Hypothetical protein MTH777 (MT0777)"/>
    <property type="match status" value="1"/>
</dbReference>
<evidence type="ECO:0000313" key="2">
    <source>
        <dbReference type="EMBL" id="MCQ1539396.1"/>
    </source>
</evidence>
<reference evidence="2 3" key="1">
    <citation type="submission" date="2019-08" db="EMBL/GenBank/DDBJ databases">
        <authorList>
            <person name="Chen S.-C."/>
            <person name="Lai M.-C."/>
            <person name="You Y.-T."/>
        </authorList>
    </citation>
    <scope>NUCLEOTIDE SEQUENCE [LARGE SCALE GENOMIC DNA]</scope>
    <source>
        <strain evidence="2 3">P2F9704a</strain>
    </source>
</reference>
<comment type="caution">
    <text evidence="2">The sequence shown here is derived from an EMBL/GenBank/DDBJ whole genome shotgun (WGS) entry which is preliminary data.</text>
</comment>
<evidence type="ECO:0000313" key="3">
    <source>
        <dbReference type="Proteomes" id="UP001524383"/>
    </source>
</evidence>
<keyword evidence="3" id="KW-1185">Reference proteome</keyword>
<dbReference type="Proteomes" id="UP001524383">
    <property type="component" value="Unassembled WGS sequence"/>
</dbReference>
<gene>
    <name evidence="2" type="ORF">FTO68_10440</name>
</gene>